<dbReference type="SUPFAM" id="SSF46689">
    <property type="entry name" value="Homeodomain-like"/>
    <property type="match status" value="1"/>
</dbReference>
<evidence type="ECO:0008006" key="4">
    <source>
        <dbReference type="Google" id="ProtNLM"/>
    </source>
</evidence>
<comment type="subcellular location">
    <subcellularLocation>
        <location evidence="1">Nucleus</location>
    </subcellularLocation>
</comment>
<dbReference type="Proteomes" id="UP001148838">
    <property type="component" value="Unassembled WGS sequence"/>
</dbReference>
<comment type="caution">
    <text evidence="2">The sequence shown here is derived from an EMBL/GenBank/DDBJ whole genome shotgun (WGS) entry which is preliminary data.</text>
</comment>
<evidence type="ECO:0000256" key="1">
    <source>
        <dbReference type="ARBA" id="ARBA00004123"/>
    </source>
</evidence>
<protein>
    <recommendedName>
        <fullName evidence="4">Transposase IS30-like HTH domain-containing protein</fullName>
    </recommendedName>
</protein>
<gene>
    <name evidence="2" type="ORF">ANN_24679</name>
</gene>
<keyword evidence="3" id="KW-1185">Reference proteome</keyword>
<reference evidence="2 3" key="1">
    <citation type="journal article" date="2022" name="Allergy">
        <title>Genome assembly and annotation of Periplaneta americana reveal a comprehensive cockroach allergen profile.</title>
        <authorList>
            <person name="Wang L."/>
            <person name="Xiong Q."/>
            <person name="Saelim N."/>
            <person name="Wang L."/>
            <person name="Nong W."/>
            <person name="Wan A.T."/>
            <person name="Shi M."/>
            <person name="Liu X."/>
            <person name="Cao Q."/>
            <person name="Hui J.H.L."/>
            <person name="Sookrung N."/>
            <person name="Leung T.F."/>
            <person name="Tungtrongchitr A."/>
            <person name="Tsui S.K.W."/>
        </authorList>
    </citation>
    <scope>NUCLEOTIDE SEQUENCE [LARGE SCALE GENOMIC DNA]</scope>
    <source>
        <strain evidence="2">PWHHKU_190912</strain>
    </source>
</reference>
<accession>A0ABQ8S3P3</accession>
<dbReference type="InterPro" id="IPR009057">
    <property type="entry name" value="Homeodomain-like_sf"/>
</dbReference>
<name>A0ABQ8S3P3_PERAM</name>
<evidence type="ECO:0000313" key="2">
    <source>
        <dbReference type="EMBL" id="KAJ4428634.1"/>
    </source>
</evidence>
<proteinExistence type="predicted"/>
<evidence type="ECO:0000313" key="3">
    <source>
        <dbReference type="Proteomes" id="UP001148838"/>
    </source>
</evidence>
<organism evidence="2 3">
    <name type="scientific">Periplaneta americana</name>
    <name type="common">American cockroach</name>
    <name type="synonym">Blatta americana</name>
    <dbReference type="NCBI Taxonomy" id="6978"/>
    <lineage>
        <taxon>Eukaryota</taxon>
        <taxon>Metazoa</taxon>
        <taxon>Ecdysozoa</taxon>
        <taxon>Arthropoda</taxon>
        <taxon>Hexapoda</taxon>
        <taxon>Insecta</taxon>
        <taxon>Pterygota</taxon>
        <taxon>Neoptera</taxon>
        <taxon>Polyneoptera</taxon>
        <taxon>Dictyoptera</taxon>
        <taxon>Blattodea</taxon>
        <taxon>Blattoidea</taxon>
        <taxon>Blattidae</taxon>
        <taxon>Blattinae</taxon>
        <taxon>Periplaneta</taxon>
    </lineage>
</organism>
<dbReference type="EMBL" id="JAJSOF020000037">
    <property type="protein sequence ID" value="KAJ4428634.1"/>
    <property type="molecule type" value="Genomic_DNA"/>
</dbReference>
<sequence>MERRHFTTSEMLRVVGMGKGSQSQARVARVLNTSRNVINRLWLRYQIAGEVKARQQGRGRKTTARQNRFLALHNKRSGLLLPWLASCNCPPVHSWSCCDQTIRNRLHGTSPFSRCSLRLPSFRGNNRAASLTWAEKHVNWGYEE</sequence>